<keyword evidence="5" id="KW-0969">Cilium</keyword>
<keyword evidence="3 4" id="KW-0810">Translation regulation</keyword>
<dbReference type="PANTHER" id="PTHR39190">
    <property type="entry name" value="FLAGELLAR ASSEMBLY FACTOR FLIW"/>
    <property type="match status" value="1"/>
</dbReference>
<dbReference type="NCBIfam" id="NF009793">
    <property type="entry name" value="PRK13285.1-1"/>
    <property type="match status" value="1"/>
</dbReference>
<name>A0ABU0AG62_9BACI</name>
<comment type="caution">
    <text evidence="5">The sequence shown here is derived from an EMBL/GenBank/DDBJ whole genome shotgun (WGS) entry which is preliminary data.</text>
</comment>
<comment type="similarity">
    <text evidence="4">Belongs to the FliW family.</text>
</comment>
<dbReference type="EMBL" id="JAUSUB010000003">
    <property type="protein sequence ID" value="MDQ0269090.1"/>
    <property type="molecule type" value="Genomic_DNA"/>
</dbReference>
<dbReference type="Gene3D" id="2.30.290.10">
    <property type="entry name" value="BH3618-like"/>
    <property type="match status" value="1"/>
</dbReference>
<proteinExistence type="inferred from homology"/>
<dbReference type="InterPro" id="IPR003775">
    <property type="entry name" value="Flagellar_assembly_factor_FliW"/>
</dbReference>
<evidence type="ECO:0000313" key="5">
    <source>
        <dbReference type="EMBL" id="MDQ0269090.1"/>
    </source>
</evidence>
<keyword evidence="6" id="KW-1185">Reference proteome</keyword>
<evidence type="ECO:0000256" key="3">
    <source>
        <dbReference type="ARBA" id="ARBA00022845"/>
    </source>
</evidence>
<dbReference type="InterPro" id="IPR024046">
    <property type="entry name" value="Flagellar_assmbl_FliW_dom_sf"/>
</dbReference>
<evidence type="ECO:0000256" key="2">
    <source>
        <dbReference type="ARBA" id="ARBA00022795"/>
    </source>
</evidence>
<keyword evidence="5" id="KW-0966">Cell projection</keyword>
<protein>
    <recommendedName>
        <fullName evidence="4">Flagellar assembly factor FliW</fullName>
    </recommendedName>
</protein>
<dbReference type="HAMAP" id="MF_01185">
    <property type="entry name" value="FliW"/>
    <property type="match status" value="1"/>
</dbReference>
<organism evidence="5 6">
    <name type="scientific">Cytobacillus purgationiresistens</name>
    <dbReference type="NCBI Taxonomy" id="863449"/>
    <lineage>
        <taxon>Bacteria</taxon>
        <taxon>Bacillati</taxon>
        <taxon>Bacillota</taxon>
        <taxon>Bacilli</taxon>
        <taxon>Bacillales</taxon>
        <taxon>Bacillaceae</taxon>
        <taxon>Cytobacillus</taxon>
    </lineage>
</organism>
<comment type="function">
    <text evidence="4">Acts as an anti-CsrA protein, binds CsrA and prevents it from repressing translation of its target genes, one of which is flagellin. Binds to flagellin and participates in the assembly of the flagellum.</text>
</comment>
<comment type="subcellular location">
    <subcellularLocation>
        <location evidence="4">Cytoplasm</location>
    </subcellularLocation>
</comment>
<comment type="subunit">
    <text evidence="4">Interacts with translational regulator CsrA and flagellin(s).</text>
</comment>
<accession>A0ABU0AG62</accession>
<reference evidence="5 6" key="1">
    <citation type="submission" date="2023-07" db="EMBL/GenBank/DDBJ databases">
        <title>Genomic Encyclopedia of Type Strains, Phase IV (KMG-IV): sequencing the most valuable type-strain genomes for metagenomic binning, comparative biology and taxonomic classification.</title>
        <authorList>
            <person name="Goeker M."/>
        </authorList>
    </citation>
    <scope>NUCLEOTIDE SEQUENCE [LARGE SCALE GENOMIC DNA]</scope>
    <source>
        <strain evidence="5 6">DSM 23494</strain>
    </source>
</reference>
<dbReference type="Proteomes" id="UP001238088">
    <property type="component" value="Unassembled WGS sequence"/>
</dbReference>
<keyword evidence="2 4" id="KW-1005">Bacterial flagellum biogenesis</keyword>
<dbReference type="SUPFAM" id="SSF141457">
    <property type="entry name" value="BH3618-like"/>
    <property type="match status" value="1"/>
</dbReference>
<sequence>MSTSIYKEVFKKMKVETKYQGEMEIAKEDIVIFASGLPGFQEDNEFVLLPFLKELPYFILQSVKTPNLAFVVVDPYPFFPDYQYQLSDANIHSLKINAPQDVATFVILTLKEPFALSTANLQGPLVINVKEQLGKQLILQGPAYQTKHPLFPQEGSAC</sequence>
<gene>
    <name evidence="4" type="primary">fliW</name>
    <name evidence="5" type="ORF">J2S17_000960</name>
</gene>
<dbReference type="PANTHER" id="PTHR39190:SF1">
    <property type="entry name" value="FLAGELLAR ASSEMBLY FACTOR FLIW"/>
    <property type="match status" value="1"/>
</dbReference>
<keyword evidence="5" id="KW-0282">Flagellum</keyword>
<dbReference type="Pfam" id="PF02623">
    <property type="entry name" value="FliW"/>
    <property type="match status" value="1"/>
</dbReference>
<evidence type="ECO:0000256" key="4">
    <source>
        <dbReference type="HAMAP-Rule" id="MF_01185"/>
    </source>
</evidence>
<keyword evidence="4" id="KW-0143">Chaperone</keyword>
<keyword evidence="1 4" id="KW-0963">Cytoplasm</keyword>
<evidence type="ECO:0000256" key="1">
    <source>
        <dbReference type="ARBA" id="ARBA00022490"/>
    </source>
</evidence>
<evidence type="ECO:0000313" key="6">
    <source>
        <dbReference type="Proteomes" id="UP001238088"/>
    </source>
</evidence>